<dbReference type="EMBL" id="CADCUZ010000022">
    <property type="protein sequence ID" value="CAA9398368.1"/>
    <property type="molecule type" value="Genomic_DNA"/>
</dbReference>
<feature type="region of interest" description="Disordered" evidence="1">
    <location>
        <begin position="1"/>
        <end position="168"/>
    </location>
</feature>
<evidence type="ECO:0000313" key="2">
    <source>
        <dbReference type="EMBL" id="CAA9398368.1"/>
    </source>
</evidence>
<accession>A0A6J4P2E7</accession>
<gene>
    <name evidence="2" type="ORF">AVDCRST_MAG55-506</name>
</gene>
<feature type="compositionally biased region" description="Basic residues" evidence="1">
    <location>
        <begin position="35"/>
        <end position="47"/>
    </location>
</feature>
<name>A0A6J4P2E7_9ACTN</name>
<sequence length="295" mass="31583">GGGGEGGRRGLRHGGRAGLRGGLLGPQLRGDQVRGRLHTPARARGRPVRGGGWAAVLRAASGGAEEPARKKGPAANGGARVLRGGDRPDRLHFRRQPRQRGEHRPDLRHSPRVGPPARLGARPGTAHRQGCPRRGPLRGRRRLRRLRGAGGRGRRPSRRGPGPYGRRLRRGVRGALDAAPRALLAAGGRDLPGALRGARSLAALLAAAHRRGVAGGRGGAAAGGRVRGRVRYGLRLRGMAERHQPHRGEPGARLPVPHHPGGRHLWHRLFRRDAGLEQDNWGRSYPARRLPGPPV</sequence>
<feature type="compositionally biased region" description="Basic and acidic residues" evidence="1">
    <location>
        <begin position="99"/>
        <end position="109"/>
    </location>
</feature>
<proteinExistence type="predicted"/>
<organism evidence="2">
    <name type="scientific">uncultured Rubrobacteraceae bacterium</name>
    <dbReference type="NCBI Taxonomy" id="349277"/>
    <lineage>
        <taxon>Bacteria</taxon>
        <taxon>Bacillati</taxon>
        <taxon>Actinomycetota</taxon>
        <taxon>Rubrobacteria</taxon>
        <taxon>Rubrobacterales</taxon>
        <taxon>Rubrobacteraceae</taxon>
        <taxon>environmental samples</taxon>
    </lineage>
</organism>
<dbReference type="AlphaFoldDB" id="A0A6J4P2E7"/>
<protein>
    <submittedName>
        <fullName evidence="2">Permease of the drug/metabolite transporter (DMT) superfamily</fullName>
    </submittedName>
</protein>
<feature type="compositionally biased region" description="Basic residues" evidence="1">
    <location>
        <begin position="135"/>
        <end position="158"/>
    </location>
</feature>
<reference evidence="2" key="1">
    <citation type="submission" date="2020-02" db="EMBL/GenBank/DDBJ databases">
        <authorList>
            <person name="Meier V. D."/>
        </authorList>
    </citation>
    <scope>NUCLEOTIDE SEQUENCE</scope>
    <source>
        <strain evidence="2">AVDCRST_MAG55</strain>
    </source>
</reference>
<feature type="non-terminal residue" evidence="2">
    <location>
        <position position="1"/>
    </location>
</feature>
<evidence type="ECO:0000256" key="1">
    <source>
        <dbReference type="SAM" id="MobiDB-lite"/>
    </source>
</evidence>
<feature type="non-terminal residue" evidence="2">
    <location>
        <position position="295"/>
    </location>
</feature>